<dbReference type="Pfam" id="PF22599">
    <property type="entry name" value="SecDF_P1_head"/>
    <property type="match status" value="1"/>
</dbReference>
<dbReference type="Pfam" id="PF07549">
    <property type="entry name" value="Sec_GG"/>
    <property type="match status" value="1"/>
</dbReference>
<feature type="transmembrane region" description="Helical" evidence="9">
    <location>
        <begin position="9"/>
        <end position="27"/>
    </location>
</feature>
<feature type="transmembrane region" description="Helical" evidence="9">
    <location>
        <begin position="265"/>
        <end position="284"/>
    </location>
</feature>
<feature type="transmembrane region" description="Helical" evidence="9">
    <location>
        <begin position="239"/>
        <end position="258"/>
    </location>
</feature>
<dbReference type="InterPro" id="IPR054384">
    <property type="entry name" value="SecDF_P1_head"/>
</dbReference>
<dbReference type="GO" id="GO:0006605">
    <property type="term" value="P:protein targeting"/>
    <property type="evidence" value="ECO:0007669"/>
    <property type="project" value="UniProtKB-UniRule"/>
</dbReference>
<feature type="transmembrane region" description="Helical" evidence="9">
    <location>
        <begin position="543"/>
        <end position="560"/>
    </location>
</feature>
<comment type="subunit">
    <text evidence="10">Forms a complex with SecD. Part of the essential Sec protein translocation apparatus which comprises SecA, SecYEG and auxiliary proteins SecDF. Other proteins may also be involved.</text>
</comment>
<feature type="transmembrane region" description="Helical" evidence="9">
    <location>
        <begin position="567"/>
        <end position="589"/>
    </location>
</feature>
<dbReference type="PRINTS" id="PR01755">
    <property type="entry name" value="SECFTRNLCASE"/>
</dbReference>
<dbReference type="HAMAP" id="MF_01463_B">
    <property type="entry name" value="SecD_B"/>
    <property type="match status" value="1"/>
</dbReference>
<dbReference type="InterPro" id="IPR048634">
    <property type="entry name" value="SecD_SecF_C"/>
</dbReference>
<dbReference type="GO" id="GO:0005886">
    <property type="term" value="C:plasma membrane"/>
    <property type="evidence" value="ECO:0007669"/>
    <property type="project" value="UniProtKB-SubCell"/>
</dbReference>
<dbReference type="InterPro" id="IPR022645">
    <property type="entry name" value="SecD/SecF_bac"/>
</dbReference>
<gene>
    <name evidence="9 13" type="primary">secD</name>
    <name evidence="10" type="synonym">secF</name>
    <name evidence="13" type="ORF">DXC39_22790</name>
</gene>
<sequence>MKSNKGKGLIGLIIALALVGLFGYFGYTTMNDIKLGLDLAGGVSITYQAKEENPSAEDMSDTIYKLQQRVQNYSTEAEVYQEGSNRINVDIPGVSDANAILEELGKPGSLIFVDEAGQTILNGNQVATAKPVITDENGIKKYMVDLTFTDDGKTVFADATTKNVGKRIAIIYDGKIYSNPVVNEPITQGQCQISGMTSYEEAETLASTIRIGSLSLELEELRSNVVGAKLGQEAISTSLKAGAIGFGIVAVFMIIVYLVPGLAAVIALSLYVGLILILLSAFSVTLTLPGVAGIILSIGMAVDANVIIFTRIKEEIGLGKTVQSAIKSGFNKALSAIIDGNVTTLIAAGVLFWRGSGTVKGFASTLAIGIVLSMITALFITKFILNALFNLGFQDPKFYGTKTDKKTIDFLGKRKIWFAVSLLVIVIGLGGLVVNKTQTGDILNYSMEFKGGTSTNVTFNEDMSLEDISSKVVPVVENVTGDAQVQTQKVAGTNEVIIKTKTLSVEERQNLDQAMVDNFGVEAEKITAESISGAISKEMKQDAFIAVIIATICMLLYIWFRFKDIKFAGSAVLALLHDVFVVLTFYSLLKWSVGSTFIACMLTIVGYSINATIVIFDRIRENLKVNSKMELSEIVNLSITQTFTRSINTSLTTFVMVFVLFILGVSSIREFALPLMVGIVCGTYSSVCITGSLWYVMTIYKNKHMEEKKAAEKAAKAAAKSSKKIKVRNQNEL</sequence>
<dbReference type="NCBIfam" id="TIGR01129">
    <property type="entry name" value="secD"/>
    <property type="match status" value="1"/>
</dbReference>
<evidence type="ECO:0000256" key="7">
    <source>
        <dbReference type="ARBA" id="ARBA00023010"/>
    </source>
</evidence>
<feature type="domain" description="SecDF P1 head subdomain" evidence="12">
    <location>
        <begin position="111"/>
        <end position="215"/>
    </location>
</feature>
<evidence type="ECO:0000259" key="11">
    <source>
        <dbReference type="Pfam" id="PF02355"/>
    </source>
</evidence>
<dbReference type="NCBIfam" id="TIGR00916">
    <property type="entry name" value="2A0604s01"/>
    <property type="match status" value="2"/>
</dbReference>
<evidence type="ECO:0000313" key="13">
    <source>
        <dbReference type="EMBL" id="RGL99593.1"/>
    </source>
</evidence>
<feature type="transmembrane region" description="Helical" evidence="9">
    <location>
        <begin position="416"/>
        <end position="434"/>
    </location>
</feature>
<dbReference type="GO" id="GO:0065002">
    <property type="term" value="P:intracellular protein transmembrane transport"/>
    <property type="evidence" value="ECO:0007669"/>
    <property type="project" value="UniProtKB-UniRule"/>
</dbReference>
<dbReference type="Gene3D" id="1.20.1640.10">
    <property type="entry name" value="Multidrug efflux transporter AcrB transmembrane domain"/>
    <property type="match status" value="2"/>
</dbReference>
<feature type="transmembrane region" description="Helical" evidence="9">
    <location>
        <begin position="595"/>
        <end position="616"/>
    </location>
</feature>
<proteinExistence type="inferred from homology"/>
<name>A0A3E4U106_9FIRM</name>
<dbReference type="InterPro" id="IPR005665">
    <property type="entry name" value="SecF_bac"/>
</dbReference>
<feature type="domain" description="Protein export membrane protein SecD/SecF C-terminal" evidence="11">
    <location>
        <begin position="217"/>
        <end position="387"/>
    </location>
</feature>
<comment type="caution">
    <text evidence="9">Lacks conserved residue(s) required for the propagation of feature annotation.</text>
</comment>
<accession>A0A3E4U106</accession>
<feature type="domain" description="Protein export membrane protein SecD/SecF C-terminal" evidence="11">
    <location>
        <begin position="515"/>
        <end position="697"/>
    </location>
</feature>
<keyword evidence="4 9" id="KW-0812">Transmembrane</keyword>
<evidence type="ECO:0000256" key="5">
    <source>
        <dbReference type="ARBA" id="ARBA00022927"/>
    </source>
</evidence>
<dbReference type="PANTHER" id="PTHR30081:SF1">
    <property type="entry name" value="PROTEIN TRANSLOCASE SUBUNIT SECD"/>
    <property type="match status" value="1"/>
</dbReference>
<comment type="similarity">
    <text evidence="9">Belongs to the SecD/SecF family. SecD subfamily.</text>
</comment>
<dbReference type="Pfam" id="PF02355">
    <property type="entry name" value="SecD_SecF_C"/>
    <property type="match status" value="2"/>
</dbReference>
<feature type="transmembrane region" description="Helical" evidence="9">
    <location>
        <begin position="290"/>
        <end position="312"/>
    </location>
</feature>
<comment type="similarity">
    <text evidence="10">Belongs to the SecD/SecF family. SecF subfamily.</text>
</comment>
<feature type="transmembrane region" description="Helical" evidence="9">
    <location>
        <begin position="333"/>
        <end position="353"/>
    </location>
</feature>
<keyword evidence="7 9" id="KW-0811">Translocation</keyword>
<evidence type="ECO:0000256" key="9">
    <source>
        <dbReference type="HAMAP-Rule" id="MF_01463"/>
    </source>
</evidence>
<dbReference type="GO" id="GO:0043952">
    <property type="term" value="P:protein transport by the Sec complex"/>
    <property type="evidence" value="ECO:0007669"/>
    <property type="project" value="UniProtKB-UniRule"/>
</dbReference>
<keyword evidence="5 9" id="KW-0653">Protein transport</keyword>
<keyword evidence="2 9" id="KW-0813">Transport</keyword>
<feature type="transmembrane region" description="Helical" evidence="9">
    <location>
        <begin position="365"/>
        <end position="389"/>
    </location>
</feature>
<keyword evidence="3 9" id="KW-1003">Cell membrane</keyword>
<dbReference type="InterPro" id="IPR022813">
    <property type="entry name" value="SecD/SecF_arch_bac"/>
</dbReference>
<comment type="caution">
    <text evidence="13">The sequence shown here is derived from an EMBL/GenBank/DDBJ whole genome shotgun (WGS) entry which is preliminary data.</text>
</comment>
<dbReference type="InterPro" id="IPR005791">
    <property type="entry name" value="SecD"/>
</dbReference>
<evidence type="ECO:0000256" key="4">
    <source>
        <dbReference type="ARBA" id="ARBA00022692"/>
    </source>
</evidence>
<feature type="transmembrane region" description="Helical" evidence="9">
    <location>
        <begin position="671"/>
        <end position="696"/>
    </location>
</feature>
<comment type="function">
    <text evidence="9">Part of the Sec protein translocase complex. Interacts with the SecYEG preprotein conducting channel. SecDF uses the proton motive force (PMF) to complete protein translocation after the ATP-dependent function of SecA.</text>
</comment>
<protein>
    <recommendedName>
        <fullName evidence="9 10">Multifunctional fusion protein</fullName>
    </recommendedName>
    <domain>
        <recommendedName>
            <fullName evidence="9">Protein translocase subunit SecD</fullName>
        </recommendedName>
    </domain>
    <domain>
        <recommendedName>
            <fullName evidence="10">Protein-export membrane protein SecF</fullName>
        </recommendedName>
    </domain>
</protein>
<dbReference type="AlphaFoldDB" id="A0A3E4U106"/>
<dbReference type="InterPro" id="IPR022646">
    <property type="entry name" value="SecD/SecF_CS"/>
</dbReference>
<dbReference type="SUPFAM" id="SSF82866">
    <property type="entry name" value="Multidrug efflux transporter AcrB transmembrane domain"/>
    <property type="match status" value="2"/>
</dbReference>
<dbReference type="InterPro" id="IPR055344">
    <property type="entry name" value="SecD_SecF_C_bact"/>
</dbReference>
<comment type="subcellular location">
    <subcellularLocation>
        <location evidence="1 9">Cell membrane</location>
        <topology evidence="1 9">Multi-pass membrane protein</topology>
    </subcellularLocation>
</comment>
<organism evidence="13 14">
    <name type="scientific">Hungatella hathewayi</name>
    <dbReference type="NCBI Taxonomy" id="154046"/>
    <lineage>
        <taxon>Bacteria</taxon>
        <taxon>Bacillati</taxon>
        <taxon>Bacillota</taxon>
        <taxon>Clostridia</taxon>
        <taxon>Lachnospirales</taxon>
        <taxon>Lachnospiraceae</taxon>
        <taxon>Hungatella</taxon>
    </lineage>
</organism>
<reference evidence="13 14" key="1">
    <citation type="submission" date="2018-08" db="EMBL/GenBank/DDBJ databases">
        <title>A genome reference for cultivated species of the human gut microbiota.</title>
        <authorList>
            <person name="Zou Y."/>
            <person name="Xue W."/>
            <person name="Luo G."/>
        </authorList>
    </citation>
    <scope>NUCLEOTIDE SEQUENCE [LARGE SCALE GENOMIC DNA]</scope>
    <source>
        <strain evidence="13 14">TF05-11AC</strain>
    </source>
</reference>
<evidence type="ECO:0000256" key="6">
    <source>
        <dbReference type="ARBA" id="ARBA00022989"/>
    </source>
</evidence>
<dbReference type="GO" id="GO:0015450">
    <property type="term" value="F:protein-transporting ATPase activity"/>
    <property type="evidence" value="ECO:0007669"/>
    <property type="project" value="InterPro"/>
</dbReference>
<comment type="subunit">
    <text evidence="9">Forms a complex with SecF. Part of the essential Sec protein translocation apparatus which comprises SecA, SecYEG and auxiliary proteins SecDF. Other proteins may also be involved.</text>
</comment>
<dbReference type="PANTHER" id="PTHR30081">
    <property type="entry name" value="PROTEIN-EXPORT MEMBRANE PROTEIN SEC"/>
    <property type="match status" value="1"/>
</dbReference>
<dbReference type="EMBL" id="QSSQ01000030">
    <property type="protein sequence ID" value="RGL99593.1"/>
    <property type="molecule type" value="Genomic_DNA"/>
</dbReference>
<feature type="transmembrane region" description="Helical" evidence="9">
    <location>
        <begin position="647"/>
        <end position="665"/>
    </location>
</feature>
<dbReference type="RefSeq" id="WP_117634467.1">
    <property type="nucleotide sequence ID" value="NZ_QRQF01000031.1"/>
</dbReference>
<dbReference type="NCBIfam" id="TIGR00966">
    <property type="entry name" value="transloc_SecF"/>
    <property type="match status" value="1"/>
</dbReference>
<dbReference type="Gene3D" id="3.30.1360.200">
    <property type="match status" value="1"/>
</dbReference>
<keyword evidence="6 9" id="KW-1133">Transmembrane helix</keyword>
<evidence type="ECO:0000256" key="10">
    <source>
        <dbReference type="HAMAP-Rule" id="MF_01464"/>
    </source>
</evidence>
<evidence type="ECO:0000256" key="8">
    <source>
        <dbReference type="ARBA" id="ARBA00023136"/>
    </source>
</evidence>
<dbReference type="Proteomes" id="UP000261257">
    <property type="component" value="Unassembled WGS sequence"/>
</dbReference>
<evidence type="ECO:0000256" key="3">
    <source>
        <dbReference type="ARBA" id="ARBA00022475"/>
    </source>
</evidence>
<dbReference type="HAMAP" id="MF_01464_B">
    <property type="entry name" value="SecF_B"/>
    <property type="match status" value="1"/>
</dbReference>
<evidence type="ECO:0000256" key="1">
    <source>
        <dbReference type="ARBA" id="ARBA00004651"/>
    </source>
</evidence>
<evidence type="ECO:0000256" key="2">
    <source>
        <dbReference type="ARBA" id="ARBA00022448"/>
    </source>
</evidence>
<evidence type="ECO:0000313" key="14">
    <source>
        <dbReference type="Proteomes" id="UP000261257"/>
    </source>
</evidence>
<keyword evidence="8 9" id="KW-0472">Membrane</keyword>
<evidence type="ECO:0000259" key="12">
    <source>
        <dbReference type="Pfam" id="PF22599"/>
    </source>
</evidence>